<evidence type="ECO:0000256" key="2">
    <source>
        <dbReference type="ARBA" id="ARBA00020110"/>
    </source>
</evidence>
<keyword evidence="7" id="KW-0282">Flagellum</keyword>
<dbReference type="Gene3D" id="1.20.1330.10">
    <property type="entry name" value="f41 fragment of flagellin, N-terminal domain"/>
    <property type="match status" value="1"/>
</dbReference>
<feature type="domain" description="Flagellin C-terminal" evidence="6">
    <location>
        <begin position="187"/>
        <end position="272"/>
    </location>
</feature>
<dbReference type="Pfam" id="PF00669">
    <property type="entry name" value="Flagellin_N"/>
    <property type="match status" value="1"/>
</dbReference>
<dbReference type="Proteomes" id="UP001519308">
    <property type="component" value="Unassembled WGS sequence"/>
</dbReference>
<comment type="function">
    <text evidence="4">Flagellin is the subunit protein which polymerizes to form the filaments of bacterial flagella.</text>
</comment>
<keyword evidence="3 4" id="KW-0975">Bacterial flagellum</keyword>
<keyword evidence="4" id="KW-0964">Secreted</keyword>
<dbReference type="Gene3D" id="6.10.10.10">
    <property type="entry name" value="Flagellar export chaperone, C-terminal domain"/>
    <property type="match status" value="1"/>
</dbReference>
<dbReference type="InterPro" id="IPR046358">
    <property type="entry name" value="Flagellin_C"/>
</dbReference>
<keyword evidence="7" id="KW-0966">Cell projection</keyword>
<name>A0ABS4K3I3_9CLOT</name>
<dbReference type="PANTHER" id="PTHR42792:SF2">
    <property type="entry name" value="FLAGELLIN"/>
    <property type="match status" value="1"/>
</dbReference>
<dbReference type="PANTHER" id="PTHR42792">
    <property type="entry name" value="FLAGELLIN"/>
    <property type="match status" value="1"/>
</dbReference>
<dbReference type="SUPFAM" id="SSF64518">
    <property type="entry name" value="Phase 1 flagellin"/>
    <property type="match status" value="1"/>
</dbReference>
<comment type="similarity">
    <text evidence="1 4">Belongs to the bacterial flagellin family.</text>
</comment>
<keyword evidence="8" id="KW-1185">Reference proteome</keyword>
<keyword evidence="7" id="KW-0969">Cilium</keyword>
<accession>A0ABS4K3I3</accession>
<feature type="domain" description="Flagellin N-terminal" evidence="5">
    <location>
        <begin position="5"/>
        <end position="137"/>
    </location>
</feature>
<organism evidence="7 8">
    <name type="scientific">Clostridium punense</name>
    <dbReference type="NCBI Taxonomy" id="1054297"/>
    <lineage>
        <taxon>Bacteria</taxon>
        <taxon>Bacillati</taxon>
        <taxon>Bacillota</taxon>
        <taxon>Clostridia</taxon>
        <taxon>Eubacteriales</taxon>
        <taxon>Clostridiaceae</taxon>
        <taxon>Clostridium</taxon>
    </lineage>
</organism>
<evidence type="ECO:0000256" key="3">
    <source>
        <dbReference type="ARBA" id="ARBA00023143"/>
    </source>
</evidence>
<dbReference type="InterPro" id="IPR042187">
    <property type="entry name" value="Flagellin_C_sub2"/>
</dbReference>
<gene>
    <name evidence="7" type="ORF">J2Z44_001606</name>
</gene>
<sequence length="278" mass="30336">MRLYHNMASVDVYRRYKDSLVDQSKALGRISSGLKVQNYKDNPNAMAKGKKLELQVRGLQMASRNLQDGMSLLQVADGGMQNIEDSLQRIRELTVQAGGINNDSDKNAIKIEIDELLKHIDDTANRTGMNGINLLASGNAGKSIKLLAGSYAQDVLELPLCDLTSAGLGIDGGKINISTNADIDSSLGYIDKAIDDINRYRSKHGGIASRLDSIYNYTSKISLKSETAMATTVGADIALEMMELSKSSLLVNTGFSIMSQTNKIPQDVLRILENIRTY</sequence>
<dbReference type="EMBL" id="JAGGLL010000010">
    <property type="protein sequence ID" value="MBP2021810.1"/>
    <property type="molecule type" value="Genomic_DNA"/>
</dbReference>
<dbReference type="InterPro" id="IPR001492">
    <property type="entry name" value="Flagellin"/>
</dbReference>
<evidence type="ECO:0000313" key="8">
    <source>
        <dbReference type="Proteomes" id="UP001519308"/>
    </source>
</evidence>
<evidence type="ECO:0000259" key="5">
    <source>
        <dbReference type="Pfam" id="PF00669"/>
    </source>
</evidence>
<evidence type="ECO:0000256" key="1">
    <source>
        <dbReference type="ARBA" id="ARBA00005709"/>
    </source>
</evidence>
<dbReference type="Pfam" id="PF00700">
    <property type="entry name" value="Flagellin_C"/>
    <property type="match status" value="1"/>
</dbReference>
<protein>
    <recommendedName>
        <fullName evidence="2 4">Flagellin</fullName>
    </recommendedName>
</protein>
<comment type="subcellular location">
    <subcellularLocation>
        <location evidence="4">Secreted</location>
    </subcellularLocation>
    <subcellularLocation>
        <location evidence="4">Bacterial flagellum</location>
    </subcellularLocation>
</comment>
<comment type="caution">
    <text evidence="7">The sequence shown here is derived from an EMBL/GenBank/DDBJ whole genome shotgun (WGS) entry which is preliminary data.</text>
</comment>
<reference evidence="7 8" key="1">
    <citation type="submission" date="2021-03" db="EMBL/GenBank/DDBJ databases">
        <title>Genomic Encyclopedia of Type Strains, Phase IV (KMG-IV): sequencing the most valuable type-strain genomes for metagenomic binning, comparative biology and taxonomic classification.</title>
        <authorList>
            <person name="Goeker M."/>
        </authorList>
    </citation>
    <scope>NUCLEOTIDE SEQUENCE [LARGE SCALE GENOMIC DNA]</scope>
    <source>
        <strain evidence="7 8">DSM 28650</strain>
    </source>
</reference>
<evidence type="ECO:0000256" key="4">
    <source>
        <dbReference type="RuleBase" id="RU362073"/>
    </source>
</evidence>
<proteinExistence type="inferred from homology"/>
<dbReference type="PRINTS" id="PR00207">
    <property type="entry name" value="FLAGELLIN"/>
</dbReference>
<evidence type="ECO:0000313" key="7">
    <source>
        <dbReference type="EMBL" id="MBP2021810.1"/>
    </source>
</evidence>
<dbReference type="RefSeq" id="WP_021283733.1">
    <property type="nucleotide sequence ID" value="NZ_JAGGLL010000010.1"/>
</dbReference>
<evidence type="ECO:0000259" key="6">
    <source>
        <dbReference type="Pfam" id="PF00700"/>
    </source>
</evidence>
<dbReference type="InterPro" id="IPR001029">
    <property type="entry name" value="Flagellin_N"/>
</dbReference>